<proteinExistence type="predicted"/>
<dbReference type="EMBL" id="FOWC01000001">
    <property type="protein sequence ID" value="SFO29515.1"/>
    <property type="molecule type" value="Genomic_DNA"/>
</dbReference>
<feature type="compositionally biased region" description="Low complexity" evidence="1">
    <location>
        <begin position="55"/>
        <end position="65"/>
    </location>
</feature>
<feature type="region of interest" description="Disordered" evidence="1">
    <location>
        <begin position="1"/>
        <end position="75"/>
    </location>
</feature>
<organism evidence="2 3">
    <name type="scientific">Amycolatopsis rubida</name>
    <dbReference type="NCBI Taxonomy" id="112413"/>
    <lineage>
        <taxon>Bacteria</taxon>
        <taxon>Bacillati</taxon>
        <taxon>Actinomycetota</taxon>
        <taxon>Actinomycetes</taxon>
        <taxon>Pseudonocardiales</taxon>
        <taxon>Pseudonocardiaceae</taxon>
        <taxon>Amycolatopsis</taxon>
    </lineage>
</organism>
<feature type="compositionally biased region" description="Basic residues" evidence="1">
    <location>
        <begin position="199"/>
        <end position="211"/>
    </location>
</feature>
<sequence>MLQLPRRSSLTVHRDVSPHSNRSANEPSPPPRPALERSACTRQSTCGPSRRIWFSGSSSEATCRSSSRRSGRSRVRYKASAILGRSSGQAFAANVLADSQVKKARTPTPARVATVATIAATCTEVPVETPPLRRPSRAWTQASAPSGTDDDVSGLGGLEQHGCLAFNSKRHLNAVTGRQRRRAARCWWGHRAALTPSRHATRTPKKAARRPTHQERPPRQVLARAQKGDIDIARLPRAARRRQRRRGS</sequence>
<name>A0A1I5G0F2_9PSEU</name>
<dbReference type="AlphaFoldDB" id="A0A1I5G0F2"/>
<feature type="compositionally biased region" description="Basic residues" evidence="1">
    <location>
        <begin position="66"/>
        <end position="75"/>
    </location>
</feature>
<feature type="compositionally biased region" description="Polar residues" evidence="1">
    <location>
        <begin position="1"/>
        <end position="11"/>
    </location>
</feature>
<evidence type="ECO:0000313" key="3">
    <source>
        <dbReference type="Proteomes" id="UP000199137"/>
    </source>
</evidence>
<dbReference type="Proteomes" id="UP000199137">
    <property type="component" value="Unassembled WGS sequence"/>
</dbReference>
<accession>A0A1I5G0F2</accession>
<gene>
    <name evidence="2" type="ORF">SAMN05421854_1011379</name>
</gene>
<reference evidence="2 3" key="1">
    <citation type="submission" date="2016-10" db="EMBL/GenBank/DDBJ databases">
        <authorList>
            <person name="de Groot N.N."/>
        </authorList>
    </citation>
    <scope>NUCLEOTIDE SEQUENCE [LARGE SCALE GENOMIC DNA]</scope>
    <source>
        <strain evidence="2 3">DSM 44637</strain>
    </source>
</reference>
<dbReference type="STRING" id="112413.SAMN05421854_1011379"/>
<feature type="region of interest" description="Disordered" evidence="1">
    <location>
        <begin position="128"/>
        <end position="150"/>
    </location>
</feature>
<evidence type="ECO:0000313" key="2">
    <source>
        <dbReference type="EMBL" id="SFO29515.1"/>
    </source>
</evidence>
<feature type="compositionally biased region" description="Basic residues" evidence="1">
    <location>
        <begin position="237"/>
        <end position="248"/>
    </location>
</feature>
<feature type="region of interest" description="Disordered" evidence="1">
    <location>
        <begin position="195"/>
        <end position="248"/>
    </location>
</feature>
<protein>
    <submittedName>
        <fullName evidence="2">Uncharacterized protein</fullName>
    </submittedName>
</protein>
<evidence type="ECO:0000256" key="1">
    <source>
        <dbReference type="SAM" id="MobiDB-lite"/>
    </source>
</evidence>